<dbReference type="AlphaFoldDB" id="A0A9X2B2C7"/>
<dbReference type="Gene3D" id="3.30.420.40">
    <property type="match status" value="2"/>
</dbReference>
<dbReference type="InterPro" id="IPR049874">
    <property type="entry name" value="ROK_cs"/>
</dbReference>
<dbReference type="InterPro" id="IPR000600">
    <property type="entry name" value="ROK"/>
</dbReference>
<dbReference type="Proteomes" id="UP001139207">
    <property type="component" value="Unassembled WGS sequence"/>
</dbReference>
<gene>
    <name evidence="2" type="ORF">MUN33_09745</name>
</gene>
<evidence type="ECO:0000313" key="2">
    <source>
        <dbReference type="EMBL" id="MCJ7858989.1"/>
    </source>
</evidence>
<comment type="caution">
    <text evidence="2">The sequence shown here is derived from an EMBL/GenBank/DDBJ whole genome shotgun (WGS) entry which is preliminary data.</text>
</comment>
<keyword evidence="3" id="KW-1185">Reference proteome</keyword>
<name>A0A9X2B2C7_9CORY</name>
<dbReference type="PANTHER" id="PTHR18964">
    <property type="entry name" value="ROK (REPRESSOR, ORF, KINASE) FAMILY"/>
    <property type="match status" value="1"/>
</dbReference>
<accession>A0A9X2B2C7</accession>
<sequence length="360" mass="37528">MRDSDRAFLNAVLERGSASRAEVAGTTGMSKPTASEAAERLVAAQVLRESGADHGRRGRSPLLYEVDPAFGVGLAVAAQTRSLDIGVVGMDGALLRQRRLPLDPWISAESFAVELVGHVRHELSGAGAPCRAAAVSLAAPVDPATGRVVRLGEAPFPAADADVLTLLEPLVDGPVLVDNDVNWAALAACARRPELARETVLHLHLGTGLGAALTVDGQVVRGRRGAFGELGRIRADGRTVTDRLGELGVLEDGGYAISLPACLALVAEGRSSPRAERLVRILAETVGVTVMLLDPDRVVVSGPLTEDPVVEWLTEELHRSLDDGAVPPVVRAADTGETSVDGARAAAHNQLVARALVACV</sequence>
<dbReference type="EMBL" id="JALIEA010000016">
    <property type="protein sequence ID" value="MCJ7858989.1"/>
    <property type="molecule type" value="Genomic_DNA"/>
</dbReference>
<organism evidence="2 3">
    <name type="scientific">Corynebacterium kalidii</name>
    <dbReference type="NCBI Taxonomy" id="2931982"/>
    <lineage>
        <taxon>Bacteria</taxon>
        <taxon>Bacillati</taxon>
        <taxon>Actinomycetota</taxon>
        <taxon>Actinomycetes</taxon>
        <taxon>Mycobacteriales</taxon>
        <taxon>Corynebacteriaceae</taxon>
        <taxon>Corynebacterium</taxon>
    </lineage>
</organism>
<comment type="similarity">
    <text evidence="1">Belongs to the ROK (NagC/XylR) family.</text>
</comment>
<dbReference type="CDD" id="cd23763">
    <property type="entry name" value="ASKHA_ATPase_ROK"/>
    <property type="match status" value="1"/>
</dbReference>
<reference evidence="2" key="1">
    <citation type="submission" date="2022-04" db="EMBL/GenBank/DDBJ databases">
        <title>Corynebacterium kalidii LD5P10.</title>
        <authorList>
            <person name="Sun J.Q."/>
        </authorList>
    </citation>
    <scope>NUCLEOTIDE SEQUENCE</scope>
    <source>
        <strain evidence="2">LD5P10</strain>
    </source>
</reference>
<protein>
    <submittedName>
        <fullName evidence="2">ROK family protein</fullName>
    </submittedName>
</protein>
<dbReference type="RefSeq" id="WP_244804724.1">
    <property type="nucleotide sequence ID" value="NZ_JALIEA010000016.1"/>
</dbReference>
<evidence type="ECO:0000256" key="1">
    <source>
        <dbReference type="ARBA" id="ARBA00006479"/>
    </source>
</evidence>
<evidence type="ECO:0000313" key="3">
    <source>
        <dbReference type="Proteomes" id="UP001139207"/>
    </source>
</evidence>
<dbReference type="SUPFAM" id="SSF46785">
    <property type="entry name" value="Winged helix' DNA-binding domain"/>
    <property type="match status" value="1"/>
</dbReference>
<dbReference type="SUPFAM" id="SSF53067">
    <property type="entry name" value="Actin-like ATPase domain"/>
    <property type="match status" value="1"/>
</dbReference>
<dbReference type="PROSITE" id="PS01125">
    <property type="entry name" value="ROK"/>
    <property type="match status" value="1"/>
</dbReference>
<dbReference type="InterPro" id="IPR036388">
    <property type="entry name" value="WH-like_DNA-bd_sf"/>
</dbReference>
<dbReference type="PANTHER" id="PTHR18964:SF149">
    <property type="entry name" value="BIFUNCTIONAL UDP-N-ACETYLGLUCOSAMINE 2-EPIMERASE_N-ACETYLMANNOSAMINE KINASE"/>
    <property type="match status" value="1"/>
</dbReference>
<dbReference type="InterPro" id="IPR036390">
    <property type="entry name" value="WH_DNA-bd_sf"/>
</dbReference>
<dbReference type="InterPro" id="IPR043129">
    <property type="entry name" value="ATPase_NBD"/>
</dbReference>
<dbReference type="Gene3D" id="1.10.10.10">
    <property type="entry name" value="Winged helix-like DNA-binding domain superfamily/Winged helix DNA-binding domain"/>
    <property type="match status" value="1"/>
</dbReference>
<dbReference type="Pfam" id="PF00480">
    <property type="entry name" value="ROK"/>
    <property type="match status" value="1"/>
</dbReference>
<proteinExistence type="inferred from homology"/>